<dbReference type="GO" id="GO:0010185">
    <property type="term" value="P:regulation of cellular defense response"/>
    <property type="evidence" value="ECO:0007669"/>
    <property type="project" value="UniProtKB-ARBA"/>
</dbReference>
<sequence length="232" mass="26326">MEAMKSQHIGWKNLALGKKCGQSSVYGSYTCDKAVDGDRDSFSHSTHSSFPYWWVDLGNNNRINRIDIYNRKGCCALELKIAKLENQMEAMKSQHIGWKNLALGKKCGQSSVYGSYTCDKAVDGDRDSFSHSTHSSFPYWWVDLGNNNRINRIDIYNRKGCCGERLHDLEVKVGKSMSTLKLCGFFKGPANNGEHVVITCKEKFEARFVKLMIMEKNPVNTYLHVADVEVYA</sequence>
<keyword evidence="4" id="KW-0479">Metal-binding</keyword>
<dbReference type="InterPro" id="IPR006585">
    <property type="entry name" value="FTP1"/>
</dbReference>
<protein>
    <recommendedName>
        <fullName evidence="8">Fucolectin tachylectin-4 pentraxin-1 domain-containing protein</fullName>
    </recommendedName>
</protein>
<keyword evidence="7" id="KW-1015">Disulfide bond</keyword>
<keyword evidence="6" id="KW-0106">Calcium</keyword>
<evidence type="ECO:0000256" key="4">
    <source>
        <dbReference type="ARBA" id="ARBA00022723"/>
    </source>
</evidence>
<name>A0A6J7ZZI3_MYTCO</name>
<evidence type="ECO:0000313" key="10">
    <source>
        <dbReference type="Proteomes" id="UP000507470"/>
    </source>
</evidence>
<evidence type="ECO:0000256" key="1">
    <source>
        <dbReference type="ARBA" id="ARBA00002219"/>
    </source>
</evidence>
<gene>
    <name evidence="9" type="ORF">MCOR_1702</name>
</gene>
<reference evidence="9 10" key="1">
    <citation type="submission" date="2020-06" db="EMBL/GenBank/DDBJ databases">
        <authorList>
            <person name="Li R."/>
            <person name="Bekaert M."/>
        </authorList>
    </citation>
    <scope>NUCLEOTIDE SEQUENCE [LARGE SCALE GENOMIC DNA]</scope>
    <source>
        <strain evidence="10">wild</strain>
    </source>
</reference>
<evidence type="ECO:0000313" key="9">
    <source>
        <dbReference type="EMBL" id="CAC5358468.1"/>
    </source>
</evidence>
<comment type="subunit">
    <text evidence="3">Homotrimer.</text>
</comment>
<dbReference type="OrthoDB" id="547680at2759"/>
<dbReference type="SUPFAM" id="SSF49785">
    <property type="entry name" value="Galactose-binding domain-like"/>
    <property type="match status" value="2"/>
</dbReference>
<dbReference type="Pfam" id="PF22633">
    <property type="entry name" value="F5_F8_type_C_2"/>
    <property type="match status" value="2"/>
</dbReference>
<evidence type="ECO:0000256" key="7">
    <source>
        <dbReference type="ARBA" id="ARBA00023157"/>
    </source>
</evidence>
<comment type="similarity">
    <text evidence="2">Belongs to the fucolectin family.</text>
</comment>
<evidence type="ECO:0000256" key="6">
    <source>
        <dbReference type="ARBA" id="ARBA00022837"/>
    </source>
</evidence>
<dbReference type="GO" id="GO:0001868">
    <property type="term" value="P:regulation of complement activation, lectin pathway"/>
    <property type="evidence" value="ECO:0007669"/>
    <property type="project" value="UniProtKB-ARBA"/>
</dbReference>
<feature type="domain" description="Fucolectin tachylectin-4 pentraxin-1" evidence="8">
    <location>
        <begin position="98"/>
        <end position="232"/>
    </location>
</feature>
<proteinExistence type="inferred from homology"/>
<evidence type="ECO:0000259" key="8">
    <source>
        <dbReference type="SMART" id="SM00607"/>
    </source>
</evidence>
<dbReference type="GO" id="GO:0046872">
    <property type="term" value="F:metal ion binding"/>
    <property type="evidence" value="ECO:0007669"/>
    <property type="project" value="UniProtKB-KW"/>
</dbReference>
<dbReference type="SMART" id="SM00607">
    <property type="entry name" value="FTP"/>
    <property type="match status" value="1"/>
</dbReference>
<evidence type="ECO:0000256" key="3">
    <source>
        <dbReference type="ARBA" id="ARBA00011233"/>
    </source>
</evidence>
<dbReference type="PANTHER" id="PTHR45713:SF6">
    <property type="entry name" value="F5_8 TYPE C DOMAIN-CONTAINING PROTEIN"/>
    <property type="match status" value="1"/>
</dbReference>
<dbReference type="Proteomes" id="UP000507470">
    <property type="component" value="Unassembled WGS sequence"/>
</dbReference>
<accession>A0A6J7ZZI3</accession>
<comment type="function">
    <text evidence="1">Acts as a defensive agent. Recognizes blood group fucosylated oligosaccharides including A, B, H and Lewis B-type antigens. Does not recognize Lewis A antigen and has low affinity for monovalent haptens.</text>
</comment>
<dbReference type="AlphaFoldDB" id="A0A6J7ZZI3"/>
<dbReference type="InterPro" id="IPR008979">
    <property type="entry name" value="Galactose-bd-like_sf"/>
</dbReference>
<keyword evidence="5" id="KW-0430">Lectin</keyword>
<dbReference type="PANTHER" id="PTHR45713">
    <property type="entry name" value="FTP DOMAIN-CONTAINING PROTEIN"/>
    <property type="match status" value="1"/>
</dbReference>
<dbReference type="Gene3D" id="2.60.120.260">
    <property type="entry name" value="Galactose-binding domain-like"/>
    <property type="match status" value="2"/>
</dbReference>
<evidence type="ECO:0000256" key="2">
    <source>
        <dbReference type="ARBA" id="ARBA00010147"/>
    </source>
</evidence>
<dbReference type="InterPro" id="IPR051941">
    <property type="entry name" value="BG_Antigen-Binding_Lectin"/>
</dbReference>
<organism evidence="9 10">
    <name type="scientific">Mytilus coruscus</name>
    <name type="common">Sea mussel</name>
    <dbReference type="NCBI Taxonomy" id="42192"/>
    <lineage>
        <taxon>Eukaryota</taxon>
        <taxon>Metazoa</taxon>
        <taxon>Spiralia</taxon>
        <taxon>Lophotrochozoa</taxon>
        <taxon>Mollusca</taxon>
        <taxon>Bivalvia</taxon>
        <taxon>Autobranchia</taxon>
        <taxon>Pteriomorphia</taxon>
        <taxon>Mytilida</taxon>
        <taxon>Mytiloidea</taxon>
        <taxon>Mytilidae</taxon>
        <taxon>Mytilinae</taxon>
        <taxon>Mytilus</taxon>
    </lineage>
</organism>
<evidence type="ECO:0000256" key="5">
    <source>
        <dbReference type="ARBA" id="ARBA00022734"/>
    </source>
</evidence>
<dbReference type="GO" id="GO:0042806">
    <property type="term" value="F:fucose binding"/>
    <property type="evidence" value="ECO:0007669"/>
    <property type="project" value="UniProtKB-ARBA"/>
</dbReference>
<keyword evidence="10" id="KW-1185">Reference proteome</keyword>
<dbReference type="EMBL" id="CACVKT020000358">
    <property type="protein sequence ID" value="CAC5358468.1"/>
    <property type="molecule type" value="Genomic_DNA"/>
</dbReference>